<reference evidence="1 2" key="1">
    <citation type="submission" date="2016-08" db="EMBL/GenBank/DDBJ databases">
        <title>Genomes of anaerobic fungi encode conserved fungal cellulosomes for biomass hydrolysis.</title>
        <authorList>
            <consortium name="DOE Joint Genome Institute"/>
            <person name="Haitjema C.H."/>
            <person name="Gilmore S.P."/>
            <person name="Henske J.K."/>
            <person name="Solomon K.V."/>
            <person name="De Groot R."/>
            <person name="Kuo A."/>
            <person name="Mondo S.J."/>
            <person name="Salamov A.A."/>
            <person name="Labutti K."/>
            <person name="Zhao Z."/>
            <person name="Chiniquy J."/>
            <person name="Barry K."/>
            <person name="Brewer H.M."/>
            <person name="Purvine S.O."/>
            <person name="Wright A.T."/>
            <person name="Boxma B."/>
            <person name="Van Alen T."/>
            <person name="Hackstein J.H."/>
            <person name="Baker S.E."/>
            <person name="Grigoriev I.V."/>
            <person name="O'Malley M.A."/>
        </authorList>
    </citation>
    <scope>NUCLEOTIDE SEQUENCE [LARGE SCALE GENOMIC DNA]</scope>
    <source>
        <strain evidence="2">finn</strain>
    </source>
</reference>
<dbReference type="AlphaFoldDB" id="A0A1Y1UZT6"/>
<evidence type="ECO:0008006" key="3">
    <source>
        <dbReference type="Google" id="ProtNLM"/>
    </source>
</evidence>
<organism evidence="1 2">
    <name type="scientific">Piromyces finnis</name>
    <dbReference type="NCBI Taxonomy" id="1754191"/>
    <lineage>
        <taxon>Eukaryota</taxon>
        <taxon>Fungi</taxon>
        <taxon>Fungi incertae sedis</taxon>
        <taxon>Chytridiomycota</taxon>
        <taxon>Chytridiomycota incertae sedis</taxon>
        <taxon>Neocallimastigomycetes</taxon>
        <taxon>Neocallimastigales</taxon>
        <taxon>Neocallimastigaceae</taxon>
        <taxon>Piromyces</taxon>
    </lineage>
</organism>
<dbReference type="OrthoDB" id="10434360at2759"/>
<keyword evidence="2" id="KW-1185">Reference proteome</keyword>
<dbReference type="Proteomes" id="UP000193719">
    <property type="component" value="Unassembled WGS sequence"/>
</dbReference>
<dbReference type="EMBL" id="MCFH01000047">
    <property type="protein sequence ID" value="ORX44125.1"/>
    <property type="molecule type" value="Genomic_DNA"/>
</dbReference>
<sequence length="502" mass="59163">MNQNDNTIDIEKGKLIIYNLEKDSEVHKIDIKQLEGIYIYRSNTRDTKKSENDKLKDELNFSSGPFNIEYIFECSINQLPLYLLSNKRYKLIIDPQCTDTFEWFSEKFCIQETLTKTENCILVKFTSEKSNILSPQPPMIMVIQGVLCNEEKEKENNVLNIMSNDVIDIDEWDLLTKRKKYKVKSKKEIRLEMIPLFSCMELENIIDIIHEYRDNISKLKIISSLKKEQIRDFSNQAYSLISHLNIIPNHIFIEFFTKYMMNYNLYNNNRQENTEIPIELDLKNNGNNYKDLYIDKELILQDTYRTPKPKKLKSEEEQINIFDGNSEKYEIRYLILKKLLETSSKEIMEQRKKERISIEKSSTFNFEAGVVNKIKRNIKRSSSPAPSDSSTLSTLSVLSLQRKINDKSSNILYGKKKPLMEKKKSKSNSIADKNKMKLWHLTKKAVASTLHIDPNDEKFNTTRTKVYRSCIYALKEKMNKKEISNEKLKQIVDYQVNIFNII</sequence>
<name>A0A1Y1UZT6_9FUNG</name>
<gene>
    <name evidence="1" type="ORF">BCR36DRAFT_415164</name>
</gene>
<evidence type="ECO:0000313" key="1">
    <source>
        <dbReference type="EMBL" id="ORX44125.1"/>
    </source>
</evidence>
<comment type="caution">
    <text evidence="1">The sequence shown here is derived from an EMBL/GenBank/DDBJ whole genome shotgun (WGS) entry which is preliminary data.</text>
</comment>
<accession>A0A1Y1UZT6</accession>
<evidence type="ECO:0000313" key="2">
    <source>
        <dbReference type="Proteomes" id="UP000193719"/>
    </source>
</evidence>
<reference evidence="1 2" key="2">
    <citation type="submission" date="2016-08" db="EMBL/GenBank/DDBJ databases">
        <title>Pervasive Adenine N6-methylation of Active Genes in Fungi.</title>
        <authorList>
            <consortium name="DOE Joint Genome Institute"/>
            <person name="Mondo S.J."/>
            <person name="Dannebaum R.O."/>
            <person name="Kuo R.C."/>
            <person name="Labutti K."/>
            <person name="Haridas S."/>
            <person name="Kuo A."/>
            <person name="Salamov A."/>
            <person name="Ahrendt S.R."/>
            <person name="Lipzen A."/>
            <person name="Sullivan W."/>
            <person name="Andreopoulos W.B."/>
            <person name="Clum A."/>
            <person name="Lindquist E."/>
            <person name="Daum C."/>
            <person name="Ramamoorthy G.K."/>
            <person name="Gryganskyi A."/>
            <person name="Culley D."/>
            <person name="Magnuson J.K."/>
            <person name="James T.Y."/>
            <person name="O'Malley M.A."/>
            <person name="Stajich J.E."/>
            <person name="Spatafora J.W."/>
            <person name="Visel A."/>
            <person name="Grigoriev I.V."/>
        </authorList>
    </citation>
    <scope>NUCLEOTIDE SEQUENCE [LARGE SCALE GENOMIC DNA]</scope>
    <source>
        <strain evidence="2">finn</strain>
    </source>
</reference>
<proteinExistence type="predicted"/>
<protein>
    <recommendedName>
        <fullName evidence="3">Sld7 C-terminal domain-containing protein</fullName>
    </recommendedName>
</protein>